<dbReference type="Gene3D" id="3.40.50.2300">
    <property type="match status" value="2"/>
</dbReference>
<dbReference type="STRING" id="1140003.OMY_01276"/>
<reference evidence="5 6" key="1">
    <citation type="submission" date="2013-03" db="EMBL/GenBank/DDBJ databases">
        <title>The Genome Sequence of Enterococcus sulfureus ATCC_49903 (PacBio/Illumina hybrid assembly).</title>
        <authorList>
            <consortium name="The Broad Institute Genomics Platform"/>
            <consortium name="The Broad Institute Genome Sequencing Center for Infectious Disease"/>
            <person name="Earl A."/>
            <person name="Russ C."/>
            <person name="Gilmore M."/>
            <person name="Surin D."/>
            <person name="Walker B."/>
            <person name="Young S."/>
            <person name="Zeng Q."/>
            <person name="Gargeya S."/>
            <person name="Fitzgerald M."/>
            <person name="Haas B."/>
            <person name="Abouelleil A."/>
            <person name="Allen A.W."/>
            <person name="Alvarado L."/>
            <person name="Arachchi H.M."/>
            <person name="Berlin A.M."/>
            <person name="Chapman S.B."/>
            <person name="Gainer-Dewar J."/>
            <person name="Goldberg J."/>
            <person name="Griggs A."/>
            <person name="Gujja S."/>
            <person name="Hansen M."/>
            <person name="Howarth C."/>
            <person name="Imamovic A."/>
            <person name="Ireland A."/>
            <person name="Larimer J."/>
            <person name="McCowan C."/>
            <person name="Murphy C."/>
            <person name="Pearson M."/>
            <person name="Poon T.W."/>
            <person name="Priest M."/>
            <person name="Roberts A."/>
            <person name="Saif S."/>
            <person name="Shea T."/>
            <person name="Sisk P."/>
            <person name="Sykes S."/>
            <person name="Wortman J."/>
            <person name="Nusbaum C."/>
            <person name="Birren B."/>
        </authorList>
    </citation>
    <scope>NUCLEOTIDE SEQUENCE [LARGE SCALE GENOMIC DNA]</scope>
    <source>
        <strain evidence="5 6">ATCC 49903</strain>
    </source>
</reference>
<evidence type="ECO:0000313" key="5">
    <source>
        <dbReference type="EMBL" id="EOT83679.1"/>
    </source>
</evidence>
<dbReference type="Pfam" id="PF00356">
    <property type="entry name" value="LacI"/>
    <property type="match status" value="1"/>
</dbReference>
<dbReference type="PATRIC" id="fig|1140003.3.peg.1233"/>
<evidence type="ECO:0000256" key="1">
    <source>
        <dbReference type="ARBA" id="ARBA00023015"/>
    </source>
</evidence>
<dbReference type="AlphaFoldDB" id="S0L6B8"/>
<dbReference type="SUPFAM" id="SSF47413">
    <property type="entry name" value="lambda repressor-like DNA-binding domains"/>
    <property type="match status" value="1"/>
</dbReference>
<dbReference type="EMBL" id="ASWO01000005">
    <property type="protein sequence ID" value="EOT83679.1"/>
    <property type="molecule type" value="Genomic_DNA"/>
</dbReference>
<dbReference type="RefSeq" id="WP_016185728.1">
    <property type="nucleotide sequence ID" value="NZ_ASWO01000005.1"/>
</dbReference>
<evidence type="ECO:0000256" key="3">
    <source>
        <dbReference type="ARBA" id="ARBA00023163"/>
    </source>
</evidence>
<dbReference type="SMART" id="SM00354">
    <property type="entry name" value="HTH_LACI"/>
    <property type="match status" value="1"/>
</dbReference>
<evidence type="ECO:0000259" key="4">
    <source>
        <dbReference type="PROSITE" id="PS50932"/>
    </source>
</evidence>
<proteinExistence type="predicted"/>
<dbReference type="GO" id="GO:0000976">
    <property type="term" value="F:transcription cis-regulatory region binding"/>
    <property type="evidence" value="ECO:0007669"/>
    <property type="project" value="TreeGrafter"/>
</dbReference>
<dbReference type="PRINTS" id="PR00036">
    <property type="entry name" value="HTHLACI"/>
</dbReference>
<dbReference type="PROSITE" id="PS50932">
    <property type="entry name" value="HTH_LACI_2"/>
    <property type="match status" value="1"/>
</dbReference>
<comment type="caution">
    <text evidence="5">The sequence shown here is derived from an EMBL/GenBank/DDBJ whole genome shotgun (WGS) entry which is preliminary data.</text>
</comment>
<accession>S0L6B8</accession>
<dbReference type="CDD" id="cd01392">
    <property type="entry name" value="HTH_LacI"/>
    <property type="match status" value="1"/>
</dbReference>
<gene>
    <name evidence="5" type="ORF">I573_01404</name>
</gene>
<organism evidence="5 6">
    <name type="scientific">Enterococcus sulfureus ATCC 49903</name>
    <dbReference type="NCBI Taxonomy" id="1140003"/>
    <lineage>
        <taxon>Bacteria</taxon>
        <taxon>Bacillati</taxon>
        <taxon>Bacillota</taxon>
        <taxon>Bacilli</taxon>
        <taxon>Lactobacillales</taxon>
        <taxon>Enterococcaceae</taxon>
        <taxon>Enterococcus</taxon>
    </lineage>
</organism>
<dbReference type="CDD" id="cd01544">
    <property type="entry name" value="PBP1_GalR"/>
    <property type="match status" value="1"/>
</dbReference>
<dbReference type="SUPFAM" id="SSF53822">
    <property type="entry name" value="Periplasmic binding protein-like I"/>
    <property type="match status" value="1"/>
</dbReference>
<dbReference type="Proteomes" id="UP000015961">
    <property type="component" value="Unassembled WGS sequence"/>
</dbReference>
<dbReference type="eggNOG" id="COG1609">
    <property type="taxonomic scope" value="Bacteria"/>
</dbReference>
<keyword evidence="6" id="KW-1185">Reference proteome</keyword>
<sequence length="325" mass="36805">MATIKDIATRAGVSPATVSRVLNFDTELSVAMETRQKIFEVAEALNYHKHKQKKKETALIRYVQWYDSEEELSDLYYLALRLGIEKKAEEMNIRLVKESLDQLSDLEVDATIAVGKFDAKQIRLLDTNAHPVLFVDSDEARGNHHAIVVDFEQGVQQVIDAFIQKKHTKIGILSGIEYTKKSHHMILDRRLVAFKEYLTRLKLWDPQFQLQAEFTVESGYQVMKEYLVTHTDYPTAFFASSDALAIGAMRAIAEMGLRIPEDIAIIGFNDVSVAKYVTPALSTVRVYAEWMGELAVQTTMNLMKDPPPVSQTITVATELMVRESS</sequence>
<dbReference type="Pfam" id="PF13377">
    <property type="entry name" value="Peripla_BP_3"/>
    <property type="match status" value="1"/>
</dbReference>
<dbReference type="InterPro" id="IPR028082">
    <property type="entry name" value="Peripla_BP_I"/>
</dbReference>
<dbReference type="PROSITE" id="PS00356">
    <property type="entry name" value="HTH_LACI_1"/>
    <property type="match status" value="1"/>
</dbReference>
<dbReference type="Gene3D" id="1.10.260.40">
    <property type="entry name" value="lambda repressor-like DNA-binding domains"/>
    <property type="match status" value="1"/>
</dbReference>
<dbReference type="OrthoDB" id="43195at2"/>
<name>S0L6B8_9ENTE</name>
<dbReference type="PANTHER" id="PTHR30146">
    <property type="entry name" value="LACI-RELATED TRANSCRIPTIONAL REPRESSOR"/>
    <property type="match status" value="1"/>
</dbReference>
<dbReference type="PANTHER" id="PTHR30146:SF149">
    <property type="entry name" value="HTH-TYPE TRANSCRIPTIONAL REGULATOR EBGR"/>
    <property type="match status" value="1"/>
</dbReference>
<keyword evidence="3" id="KW-0804">Transcription</keyword>
<dbReference type="GO" id="GO:0003700">
    <property type="term" value="F:DNA-binding transcription factor activity"/>
    <property type="evidence" value="ECO:0007669"/>
    <property type="project" value="TreeGrafter"/>
</dbReference>
<dbReference type="InterPro" id="IPR000843">
    <property type="entry name" value="HTH_LacI"/>
</dbReference>
<protein>
    <recommendedName>
        <fullName evidence="4">HTH lacI-type domain-containing protein</fullName>
    </recommendedName>
</protein>
<evidence type="ECO:0000313" key="6">
    <source>
        <dbReference type="Proteomes" id="UP000015961"/>
    </source>
</evidence>
<keyword evidence="2" id="KW-0238">DNA-binding</keyword>
<dbReference type="InterPro" id="IPR010982">
    <property type="entry name" value="Lambda_DNA-bd_dom_sf"/>
</dbReference>
<feature type="domain" description="HTH lacI-type" evidence="4">
    <location>
        <begin position="2"/>
        <end position="58"/>
    </location>
</feature>
<dbReference type="InterPro" id="IPR046335">
    <property type="entry name" value="LacI/GalR-like_sensor"/>
</dbReference>
<evidence type="ECO:0000256" key="2">
    <source>
        <dbReference type="ARBA" id="ARBA00023125"/>
    </source>
</evidence>
<keyword evidence="1" id="KW-0805">Transcription regulation</keyword>